<evidence type="ECO:0000256" key="1">
    <source>
        <dbReference type="ARBA" id="ARBA00023180"/>
    </source>
</evidence>
<dbReference type="InterPro" id="IPR002018">
    <property type="entry name" value="CarbesteraseB"/>
</dbReference>
<evidence type="ECO:0000259" key="2">
    <source>
        <dbReference type="Pfam" id="PF00135"/>
    </source>
</evidence>
<gene>
    <name evidence="3" type="ORF">AAG570_010507</name>
</gene>
<keyword evidence="1" id="KW-0325">Glycoprotein</keyword>
<proteinExistence type="predicted"/>
<evidence type="ECO:0000313" key="4">
    <source>
        <dbReference type="Proteomes" id="UP001558652"/>
    </source>
</evidence>
<dbReference type="PANTHER" id="PTHR11559">
    <property type="entry name" value="CARBOXYLESTERASE"/>
    <property type="match status" value="1"/>
</dbReference>
<organism evidence="3 4">
    <name type="scientific">Ranatra chinensis</name>
    <dbReference type="NCBI Taxonomy" id="642074"/>
    <lineage>
        <taxon>Eukaryota</taxon>
        <taxon>Metazoa</taxon>
        <taxon>Ecdysozoa</taxon>
        <taxon>Arthropoda</taxon>
        <taxon>Hexapoda</taxon>
        <taxon>Insecta</taxon>
        <taxon>Pterygota</taxon>
        <taxon>Neoptera</taxon>
        <taxon>Paraneoptera</taxon>
        <taxon>Hemiptera</taxon>
        <taxon>Heteroptera</taxon>
        <taxon>Panheteroptera</taxon>
        <taxon>Nepomorpha</taxon>
        <taxon>Nepidae</taxon>
        <taxon>Ranatrinae</taxon>
        <taxon>Ranatra</taxon>
    </lineage>
</organism>
<protein>
    <recommendedName>
        <fullName evidence="2">Carboxylesterase type B domain-containing protein</fullName>
    </recommendedName>
</protein>
<dbReference type="AlphaFoldDB" id="A0ABD0YMR1"/>
<dbReference type="InterPro" id="IPR029058">
    <property type="entry name" value="AB_hydrolase_fold"/>
</dbReference>
<evidence type="ECO:0000313" key="3">
    <source>
        <dbReference type="EMBL" id="KAL1132555.1"/>
    </source>
</evidence>
<feature type="domain" description="Carboxylesterase type B" evidence="2">
    <location>
        <begin position="17"/>
        <end position="168"/>
    </location>
</feature>
<comment type="caution">
    <text evidence="3">The sequence shown here is derived from an EMBL/GenBank/DDBJ whole genome shotgun (WGS) entry which is preliminary data.</text>
</comment>
<name>A0ABD0YMR1_9HEMI</name>
<dbReference type="EMBL" id="JBFDAA010000005">
    <property type="protein sequence ID" value="KAL1132555.1"/>
    <property type="molecule type" value="Genomic_DNA"/>
</dbReference>
<dbReference type="Gene3D" id="3.40.50.1820">
    <property type="entry name" value="alpha/beta hydrolase"/>
    <property type="match status" value="1"/>
</dbReference>
<reference evidence="3 4" key="1">
    <citation type="submission" date="2024-07" db="EMBL/GenBank/DDBJ databases">
        <title>Chromosome-level genome assembly of the water stick insect Ranatra chinensis (Heteroptera: Nepidae).</title>
        <authorList>
            <person name="Liu X."/>
        </authorList>
    </citation>
    <scope>NUCLEOTIDE SEQUENCE [LARGE SCALE GENOMIC DNA]</scope>
    <source>
        <strain evidence="3">Cailab_2021Rc</strain>
        <tissue evidence="3">Muscle</tissue>
    </source>
</reference>
<dbReference type="Proteomes" id="UP001558652">
    <property type="component" value="Unassembled WGS sequence"/>
</dbReference>
<dbReference type="InterPro" id="IPR050309">
    <property type="entry name" value="Type-B_Carboxylest/Lipase"/>
</dbReference>
<dbReference type="Pfam" id="PF00135">
    <property type="entry name" value="COesterase"/>
    <property type="match status" value="1"/>
</dbReference>
<keyword evidence="4" id="KW-1185">Reference proteome</keyword>
<sequence>MASKRRNKTQETTEKVDPEAWAGIADATKDRSSCVQPIGDFYGDPSEDCLFINVYTKKLRGKVPVIVFFHAGGWFSQTARSDTLGPHYLVDKDVVVVTANYRLGALGFLSTGDEHAVGNYGMKDQVMALRWVRDNIGEFGGDSGMVTIAGYSVGSTSVVLHMLSPMSKVEKLDIK</sequence>
<accession>A0ABD0YMR1</accession>
<dbReference type="SUPFAM" id="SSF53474">
    <property type="entry name" value="alpha/beta-Hydrolases"/>
    <property type="match status" value="1"/>
</dbReference>